<evidence type="ECO:0000256" key="2">
    <source>
        <dbReference type="ARBA" id="ARBA00004651"/>
    </source>
</evidence>
<evidence type="ECO:0000256" key="7">
    <source>
        <dbReference type="ARBA" id="ARBA00022989"/>
    </source>
</evidence>
<keyword evidence="15" id="KW-1185">Reference proteome</keyword>
<feature type="transmembrane region" description="Helical" evidence="12">
    <location>
        <begin position="271"/>
        <end position="291"/>
    </location>
</feature>
<dbReference type="GO" id="GO:0015098">
    <property type="term" value="F:molybdate ion transmembrane transporter activity"/>
    <property type="evidence" value="ECO:0007669"/>
    <property type="project" value="InterPro"/>
</dbReference>
<dbReference type="GeneID" id="19465567"/>
<keyword evidence="4" id="KW-0813">Transport</keyword>
<protein>
    <recommendedName>
        <fullName evidence="3">Molybdate-anion transporter</fullName>
    </recommendedName>
    <alternativeName>
        <fullName evidence="10">Major facilitator superfamily domain-containing protein 5</fullName>
    </alternativeName>
    <alternativeName>
        <fullName evidence="11">Molybdate transporter 2 homolog</fullName>
    </alternativeName>
</protein>
<feature type="chain" id="PRO_5004519788" description="Molybdate-anion transporter" evidence="13">
    <location>
        <begin position="20"/>
        <end position="450"/>
    </location>
</feature>
<evidence type="ECO:0000256" key="9">
    <source>
        <dbReference type="ARBA" id="ARBA00023136"/>
    </source>
</evidence>
<keyword evidence="5" id="KW-1003">Cell membrane</keyword>
<feature type="transmembrane region" description="Helical" evidence="12">
    <location>
        <begin position="311"/>
        <end position="332"/>
    </location>
</feature>
<keyword evidence="9 12" id="KW-0472">Membrane</keyword>
<dbReference type="OrthoDB" id="263957at2759"/>
<dbReference type="GO" id="GO:0005886">
    <property type="term" value="C:plasma membrane"/>
    <property type="evidence" value="ECO:0007669"/>
    <property type="project" value="UniProtKB-SubCell"/>
</dbReference>
<dbReference type="EMBL" id="KE145358">
    <property type="protein sequence ID" value="EPE33501.1"/>
    <property type="molecule type" value="Genomic_DNA"/>
</dbReference>
<dbReference type="InterPro" id="IPR008509">
    <property type="entry name" value="MOT2/MFSD5"/>
</dbReference>
<feature type="transmembrane region" description="Helical" evidence="12">
    <location>
        <begin position="215"/>
        <end position="232"/>
    </location>
</feature>
<feature type="transmembrane region" description="Helical" evidence="12">
    <location>
        <begin position="400"/>
        <end position="418"/>
    </location>
</feature>
<feature type="transmembrane region" description="Helical" evidence="12">
    <location>
        <begin position="89"/>
        <end position="107"/>
    </location>
</feature>
<feature type="signal peptide" evidence="13">
    <location>
        <begin position="1"/>
        <end position="19"/>
    </location>
</feature>
<feature type="transmembrane region" description="Helical" evidence="12">
    <location>
        <begin position="344"/>
        <end position="361"/>
    </location>
</feature>
<dbReference type="CDD" id="cd17487">
    <property type="entry name" value="MFS_MFSD5_like"/>
    <property type="match status" value="1"/>
</dbReference>
<evidence type="ECO:0000256" key="13">
    <source>
        <dbReference type="SAM" id="SignalP"/>
    </source>
</evidence>
<gene>
    <name evidence="14" type="ORF">GLAREA_06514</name>
</gene>
<keyword evidence="8" id="KW-0406">Ion transport</keyword>
<keyword evidence="13" id="KW-0732">Signal</keyword>
<name>S3DN28_GLAL2</name>
<evidence type="ECO:0000256" key="4">
    <source>
        <dbReference type="ARBA" id="ARBA00022448"/>
    </source>
</evidence>
<organism evidence="14 15">
    <name type="scientific">Glarea lozoyensis (strain ATCC 20868 / MF5171)</name>
    <dbReference type="NCBI Taxonomy" id="1116229"/>
    <lineage>
        <taxon>Eukaryota</taxon>
        <taxon>Fungi</taxon>
        <taxon>Dikarya</taxon>
        <taxon>Ascomycota</taxon>
        <taxon>Pezizomycotina</taxon>
        <taxon>Leotiomycetes</taxon>
        <taxon>Helotiales</taxon>
        <taxon>Helotiaceae</taxon>
        <taxon>Glarea</taxon>
    </lineage>
</organism>
<evidence type="ECO:0000256" key="1">
    <source>
        <dbReference type="ARBA" id="ARBA00003019"/>
    </source>
</evidence>
<dbReference type="RefSeq" id="XP_008080118.1">
    <property type="nucleotide sequence ID" value="XM_008081927.1"/>
</dbReference>
<dbReference type="Gene3D" id="1.20.1250.20">
    <property type="entry name" value="MFS general substrate transporter like domains"/>
    <property type="match status" value="1"/>
</dbReference>
<dbReference type="PANTHER" id="PTHR23516">
    <property type="entry name" value="SAM (S-ADENOSYL METHIONINE) TRANSPORTER"/>
    <property type="match status" value="1"/>
</dbReference>
<evidence type="ECO:0000256" key="8">
    <source>
        <dbReference type="ARBA" id="ARBA00023065"/>
    </source>
</evidence>
<dbReference type="KEGG" id="glz:GLAREA_06514"/>
<dbReference type="eggNOG" id="KOG4332">
    <property type="taxonomic scope" value="Eukaryota"/>
</dbReference>
<dbReference type="Pfam" id="PF05631">
    <property type="entry name" value="MFS_5"/>
    <property type="match status" value="1"/>
</dbReference>
<evidence type="ECO:0000256" key="6">
    <source>
        <dbReference type="ARBA" id="ARBA00022692"/>
    </source>
</evidence>
<dbReference type="AlphaFoldDB" id="S3DN28"/>
<sequence>MNFYQSNFAAFVLLNAVLAYREYRQGGEVPLLEKENNPRKQVESNDKEALKRFKWRFLPIYLLVNGADWLQGPYIYPLYKDEKGLAEEVVAALFMTGFLAAAISASFTGKLADKYGRRLACLCFCLTYSLSCLTLQSNDIIILFAGRALGGISTTLMYSVFESWMVTEYNVMFPDAPDSTLSGIFSTMTTLNSVVAILAGVIAEWVTDLTGTEKAPFMTAIICLFVAAAAIWKNWGENYGEVSSNHGALDVENLATPKKSTLRLFLDDKRLLALGVTSCFFEGSMYIFIFFKFPALKLSHKLAGLESDLPFGLIFAILMCSMMLGSLLYNYVVTRHSHITPSQILITMLSVASASFVVPVLVRDEHITFWCFCLFEVCCGVYFPLMAYQKGKVIDDSVRANVYGLIRVPLNVFVVLVLSTTREGTQHRDMVFTSCSALLLTAVAVCNAYL</sequence>
<comment type="subcellular location">
    <subcellularLocation>
        <location evidence="2">Cell membrane</location>
        <topology evidence="2">Multi-pass membrane protein</topology>
    </subcellularLocation>
</comment>
<dbReference type="SUPFAM" id="SSF103473">
    <property type="entry name" value="MFS general substrate transporter"/>
    <property type="match status" value="1"/>
</dbReference>
<evidence type="ECO:0000313" key="14">
    <source>
        <dbReference type="EMBL" id="EPE33501.1"/>
    </source>
</evidence>
<dbReference type="HOGENOM" id="CLU_034007_2_0_1"/>
<dbReference type="PANTHER" id="PTHR23516:SF1">
    <property type="entry name" value="MOLYBDATE-ANION TRANSPORTER"/>
    <property type="match status" value="1"/>
</dbReference>
<dbReference type="GO" id="GO:0006811">
    <property type="term" value="P:monoatomic ion transport"/>
    <property type="evidence" value="ECO:0007669"/>
    <property type="project" value="UniProtKB-KW"/>
</dbReference>
<feature type="transmembrane region" description="Helical" evidence="12">
    <location>
        <begin position="367"/>
        <end position="388"/>
    </location>
</feature>
<evidence type="ECO:0000256" key="3">
    <source>
        <dbReference type="ARBA" id="ARBA00021242"/>
    </source>
</evidence>
<feature type="transmembrane region" description="Helical" evidence="12">
    <location>
        <begin position="142"/>
        <end position="161"/>
    </location>
</feature>
<evidence type="ECO:0000256" key="11">
    <source>
        <dbReference type="ARBA" id="ARBA00032555"/>
    </source>
</evidence>
<evidence type="ECO:0000313" key="15">
    <source>
        <dbReference type="Proteomes" id="UP000016922"/>
    </source>
</evidence>
<feature type="transmembrane region" description="Helical" evidence="12">
    <location>
        <begin position="430"/>
        <end position="449"/>
    </location>
</feature>
<evidence type="ECO:0000256" key="5">
    <source>
        <dbReference type="ARBA" id="ARBA00022475"/>
    </source>
</evidence>
<dbReference type="Proteomes" id="UP000016922">
    <property type="component" value="Unassembled WGS sequence"/>
</dbReference>
<keyword evidence="7 12" id="KW-1133">Transmembrane helix</keyword>
<comment type="function">
    <text evidence="1">Mediates high-affinity intracellular uptake of the rare oligo-element molybdenum.</text>
</comment>
<dbReference type="InterPro" id="IPR036259">
    <property type="entry name" value="MFS_trans_sf"/>
</dbReference>
<feature type="transmembrane region" description="Helical" evidence="12">
    <location>
        <begin position="181"/>
        <end position="203"/>
    </location>
</feature>
<keyword evidence="6 12" id="KW-0812">Transmembrane</keyword>
<evidence type="ECO:0000256" key="12">
    <source>
        <dbReference type="SAM" id="Phobius"/>
    </source>
</evidence>
<accession>S3DN28</accession>
<dbReference type="OMA" id="CCGWVVL"/>
<feature type="transmembrane region" description="Helical" evidence="12">
    <location>
        <begin position="119"/>
        <end position="136"/>
    </location>
</feature>
<reference evidence="14 15" key="1">
    <citation type="journal article" date="2013" name="BMC Genomics">
        <title>Genomics-driven discovery of the pneumocandin biosynthetic gene cluster in the fungus Glarea lozoyensis.</title>
        <authorList>
            <person name="Chen L."/>
            <person name="Yue Q."/>
            <person name="Zhang X."/>
            <person name="Xiang M."/>
            <person name="Wang C."/>
            <person name="Li S."/>
            <person name="Che Y."/>
            <person name="Ortiz-Lopez F.J."/>
            <person name="Bills G.F."/>
            <person name="Liu X."/>
            <person name="An Z."/>
        </authorList>
    </citation>
    <scope>NUCLEOTIDE SEQUENCE [LARGE SCALE GENOMIC DNA]</scope>
    <source>
        <strain evidence="15">ATCC 20868 / MF5171</strain>
    </source>
</reference>
<proteinExistence type="predicted"/>
<dbReference type="STRING" id="1116229.S3DN28"/>
<evidence type="ECO:0000256" key="10">
    <source>
        <dbReference type="ARBA" id="ARBA00030646"/>
    </source>
</evidence>